<keyword evidence="2" id="KW-1015">Disulfide bond</keyword>
<name>A0A819LPL3_9BILA</name>
<evidence type="ECO:0000256" key="3">
    <source>
        <dbReference type="SAM" id="MobiDB-lite"/>
    </source>
</evidence>
<dbReference type="EMBL" id="CAJNOE010000247">
    <property type="protein sequence ID" value="CAF1086585.1"/>
    <property type="molecule type" value="Genomic_DNA"/>
</dbReference>
<feature type="region of interest" description="Disordered" evidence="3">
    <location>
        <begin position="73"/>
        <end position="116"/>
    </location>
</feature>
<dbReference type="Proteomes" id="UP000663860">
    <property type="component" value="Unassembled WGS sequence"/>
</dbReference>
<sequence>MCCQYSPICLILSLLALLLLGAGIAAMLVALIGIPKTTITATTTTTTTVSTATTTTARMTATTTTTTSTTSITTTSTTSTTTTTSTTSTTTTTKTTTTTSTTSTAPTTSTTTTTTTTSTTTTKATATTATTTTTITLPSQCSNYTVITNSSRNAAYSGGASACDQNGPMTSIGSWYRFSGAAGTILANFTVATYHCGTDATGSYTGVYPSTPGVSINGTVCYNWNSNSCNWSNSVLITNCNGFYVYFLTTPPVCNLRYCTM</sequence>
<evidence type="ECO:0000256" key="1">
    <source>
        <dbReference type="ARBA" id="ARBA00022729"/>
    </source>
</evidence>
<dbReference type="EMBL" id="CAJOBB010002425">
    <property type="protein sequence ID" value="CAF3967822.1"/>
    <property type="molecule type" value="Genomic_DNA"/>
</dbReference>
<accession>A0A819LPL3</accession>
<comment type="caution">
    <text evidence="6">The sequence shown here is derived from an EMBL/GenBank/DDBJ whole genome shotgun (WGS) entry which is preliminary data.</text>
</comment>
<dbReference type="InterPro" id="IPR057774">
    <property type="entry name" value="D8C_UMOD/GP2/OIT3-like"/>
</dbReference>
<keyword evidence="1" id="KW-0732">Signal</keyword>
<evidence type="ECO:0000313" key="5">
    <source>
        <dbReference type="EMBL" id="CAF1086585.1"/>
    </source>
</evidence>
<gene>
    <name evidence="5" type="ORF">IZO911_LOCUS22259</name>
    <name evidence="6" type="ORF">KXQ929_LOCUS26590</name>
</gene>
<reference evidence="6" key="1">
    <citation type="submission" date="2021-02" db="EMBL/GenBank/DDBJ databases">
        <authorList>
            <person name="Nowell W R."/>
        </authorList>
    </citation>
    <scope>NUCLEOTIDE SEQUENCE</scope>
</reference>
<feature type="domain" description="UMOD/GP2/OIT3-like D8C" evidence="4">
    <location>
        <begin position="188"/>
        <end position="260"/>
    </location>
</feature>
<dbReference type="AlphaFoldDB" id="A0A819LPL3"/>
<evidence type="ECO:0000256" key="2">
    <source>
        <dbReference type="ARBA" id="ARBA00023157"/>
    </source>
</evidence>
<proteinExistence type="predicted"/>
<organism evidence="6 7">
    <name type="scientific">Adineta steineri</name>
    <dbReference type="NCBI Taxonomy" id="433720"/>
    <lineage>
        <taxon>Eukaryota</taxon>
        <taxon>Metazoa</taxon>
        <taxon>Spiralia</taxon>
        <taxon>Gnathifera</taxon>
        <taxon>Rotifera</taxon>
        <taxon>Eurotatoria</taxon>
        <taxon>Bdelloidea</taxon>
        <taxon>Adinetida</taxon>
        <taxon>Adinetidae</taxon>
        <taxon>Adineta</taxon>
    </lineage>
</organism>
<evidence type="ECO:0000313" key="7">
    <source>
        <dbReference type="Proteomes" id="UP000663868"/>
    </source>
</evidence>
<dbReference type="Pfam" id="PF23283">
    <property type="entry name" value="D8C_UMOD"/>
    <property type="match status" value="1"/>
</dbReference>
<dbReference type="Proteomes" id="UP000663868">
    <property type="component" value="Unassembled WGS sequence"/>
</dbReference>
<protein>
    <recommendedName>
        <fullName evidence="4">UMOD/GP2/OIT3-like D8C domain-containing protein</fullName>
    </recommendedName>
</protein>
<evidence type="ECO:0000313" key="6">
    <source>
        <dbReference type="EMBL" id="CAF3967822.1"/>
    </source>
</evidence>
<evidence type="ECO:0000259" key="4">
    <source>
        <dbReference type="Pfam" id="PF23283"/>
    </source>
</evidence>